<gene>
    <name evidence="2" type="ORF">O181_024021</name>
</gene>
<evidence type="ECO:0000256" key="1">
    <source>
        <dbReference type="SAM" id="MobiDB-lite"/>
    </source>
</evidence>
<proteinExistence type="predicted"/>
<dbReference type="Proteomes" id="UP000765509">
    <property type="component" value="Unassembled WGS sequence"/>
</dbReference>
<name>A0A9Q3CFV7_9BASI</name>
<feature type="compositionally biased region" description="Basic and acidic residues" evidence="1">
    <location>
        <begin position="1"/>
        <end position="26"/>
    </location>
</feature>
<reference evidence="2" key="1">
    <citation type="submission" date="2021-03" db="EMBL/GenBank/DDBJ databases">
        <title>Draft genome sequence of rust myrtle Austropuccinia psidii MF-1, a brazilian biotype.</title>
        <authorList>
            <person name="Quecine M.C."/>
            <person name="Pachon D.M.R."/>
            <person name="Bonatelli M.L."/>
            <person name="Correr F.H."/>
            <person name="Franceschini L.M."/>
            <person name="Leite T.F."/>
            <person name="Margarido G.R.A."/>
            <person name="Almeida C.A."/>
            <person name="Ferrarezi J.A."/>
            <person name="Labate C.A."/>
        </authorList>
    </citation>
    <scope>NUCLEOTIDE SEQUENCE</scope>
    <source>
        <strain evidence="2">MF-1</strain>
    </source>
</reference>
<dbReference type="AlphaFoldDB" id="A0A9Q3CFV7"/>
<sequence length="151" mass="17613">MRHVNEEIEKEETIEGKKSQRQKRIEFNPPKLSTYSKPPKGLPIDFYHPKRFNNFRFGKKKVVADALRGKFLPDSSQSIHGIKHPDGNDYEDEINDDHIEEENSEMQDYKDQEFNTLLDRDTEMAHEQELDQFVVGGWGFAICDNARSGDL</sequence>
<feature type="region of interest" description="Disordered" evidence="1">
    <location>
        <begin position="74"/>
        <end position="93"/>
    </location>
</feature>
<comment type="caution">
    <text evidence="2">The sequence shown here is derived from an EMBL/GenBank/DDBJ whole genome shotgun (WGS) entry which is preliminary data.</text>
</comment>
<protein>
    <submittedName>
        <fullName evidence="2">Uncharacterized protein</fullName>
    </submittedName>
</protein>
<organism evidence="2 3">
    <name type="scientific">Austropuccinia psidii MF-1</name>
    <dbReference type="NCBI Taxonomy" id="1389203"/>
    <lineage>
        <taxon>Eukaryota</taxon>
        <taxon>Fungi</taxon>
        <taxon>Dikarya</taxon>
        <taxon>Basidiomycota</taxon>
        <taxon>Pucciniomycotina</taxon>
        <taxon>Pucciniomycetes</taxon>
        <taxon>Pucciniales</taxon>
        <taxon>Sphaerophragmiaceae</taxon>
        <taxon>Austropuccinia</taxon>
    </lineage>
</organism>
<dbReference type="OrthoDB" id="3045408at2759"/>
<keyword evidence="3" id="KW-1185">Reference proteome</keyword>
<evidence type="ECO:0000313" key="3">
    <source>
        <dbReference type="Proteomes" id="UP000765509"/>
    </source>
</evidence>
<evidence type="ECO:0000313" key="2">
    <source>
        <dbReference type="EMBL" id="MBW0484306.1"/>
    </source>
</evidence>
<accession>A0A9Q3CFV7</accession>
<dbReference type="EMBL" id="AVOT02007625">
    <property type="protein sequence ID" value="MBW0484306.1"/>
    <property type="molecule type" value="Genomic_DNA"/>
</dbReference>
<feature type="region of interest" description="Disordered" evidence="1">
    <location>
        <begin position="1"/>
        <end position="40"/>
    </location>
</feature>